<feature type="coiled-coil region" evidence="2">
    <location>
        <begin position="49"/>
        <end position="87"/>
    </location>
</feature>
<sequence length="317" mass="35348">MNTRFTVTIHDIDGVRQYSLHNIVKKVLLYAGAGLVTLIAAGVAFIVFLNASLNDIDEKKLQLEAHNAELRSSITAAELDLAAKQKELTTVSDRLDGIESLIGLAPDTETESSLLERVEIAQMTSVQRAALLQHIPNGSPVEYRGITSKFGYRTHPTLHRKEFHPGSDLRAPMNTPIHATADGVIEYAGLHSSSGYGRLIIVDNNYGFKTYFGHLNKISVKSGQYVRRGDVIGYTGNSGMSNGPHLHYEVRFIQRKLNPYWFIKWDLEHYATIFEKEKKVPWQSLVATITQDQHLQKLPSPTPVPPSSQLALYSKAK</sequence>
<reference evidence="6 7" key="1">
    <citation type="submission" date="2024-03" db="EMBL/GenBank/DDBJ databases">
        <title>Sulfurimonas sp. HSL3-1.</title>
        <authorList>
            <person name="Wang S."/>
        </authorList>
    </citation>
    <scope>NUCLEOTIDE SEQUENCE [LARGE SCALE GENOMIC DNA]</scope>
    <source>
        <strain evidence="6 7">HSL3-1</strain>
    </source>
</reference>
<protein>
    <submittedName>
        <fullName evidence="6">M23 family metallopeptidase</fullName>
        <ecNumber evidence="6">3.4.24.-</ecNumber>
    </submittedName>
</protein>
<keyword evidence="1" id="KW-0732">Signal</keyword>
<dbReference type="EC" id="3.4.24.-" evidence="6"/>
<evidence type="ECO:0000313" key="7">
    <source>
        <dbReference type="Proteomes" id="UP001447842"/>
    </source>
</evidence>
<name>A0ABZ3HBV2_9BACT</name>
<organism evidence="6 7">
    <name type="scientific">Sulfurimonas diazotrophicus</name>
    <dbReference type="NCBI Taxonomy" id="3131939"/>
    <lineage>
        <taxon>Bacteria</taxon>
        <taxon>Pseudomonadati</taxon>
        <taxon>Campylobacterota</taxon>
        <taxon>Epsilonproteobacteria</taxon>
        <taxon>Campylobacterales</taxon>
        <taxon>Sulfurimonadaceae</taxon>
        <taxon>Sulfurimonas</taxon>
    </lineage>
</organism>
<dbReference type="PANTHER" id="PTHR21666:SF289">
    <property type="entry name" value="L-ALA--D-GLU ENDOPEPTIDASE"/>
    <property type="match status" value="1"/>
</dbReference>
<evidence type="ECO:0000256" key="4">
    <source>
        <dbReference type="SAM" id="Phobius"/>
    </source>
</evidence>
<proteinExistence type="predicted"/>
<dbReference type="GO" id="GO:0016787">
    <property type="term" value="F:hydrolase activity"/>
    <property type="evidence" value="ECO:0007669"/>
    <property type="project" value="UniProtKB-KW"/>
</dbReference>
<dbReference type="RefSeq" id="WP_345973373.1">
    <property type="nucleotide sequence ID" value="NZ_CP147920.1"/>
</dbReference>
<feature type="domain" description="M23ase beta-sheet core" evidence="5">
    <location>
        <begin position="163"/>
        <end position="259"/>
    </location>
</feature>
<feature type="transmembrane region" description="Helical" evidence="4">
    <location>
        <begin position="27"/>
        <end position="49"/>
    </location>
</feature>
<evidence type="ECO:0000256" key="2">
    <source>
        <dbReference type="SAM" id="Coils"/>
    </source>
</evidence>
<keyword evidence="2" id="KW-0175">Coiled coil</keyword>
<dbReference type="Pfam" id="PF01551">
    <property type="entry name" value="Peptidase_M23"/>
    <property type="match status" value="1"/>
</dbReference>
<dbReference type="PANTHER" id="PTHR21666">
    <property type="entry name" value="PEPTIDASE-RELATED"/>
    <property type="match status" value="1"/>
</dbReference>
<keyword evidence="4" id="KW-1133">Transmembrane helix</keyword>
<keyword evidence="4" id="KW-0472">Membrane</keyword>
<keyword evidence="6" id="KW-0378">Hydrolase</keyword>
<dbReference type="EMBL" id="CP147920">
    <property type="protein sequence ID" value="XAU16007.1"/>
    <property type="molecule type" value="Genomic_DNA"/>
</dbReference>
<keyword evidence="4" id="KW-0812">Transmembrane</keyword>
<feature type="region of interest" description="Disordered" evidence="3">
    <location>
        <begin position="296"/>
        <end position="317"/>
    </location>
</feature>
<dbReference type="Gene3D" id="2.70.70.10">
    <property type="entry name" value="Glucose Permease (Domain IIA)"/>
    <property type="match status" value="1"/>
</dbReference>
<dbReference type="InterPro" id="IPR011055">
    <property type="entry name" value="Dup_hybrid_motif"/>
</dbReference>
<keyword evidence="7" id="KW-1185">Reference proteome</keyword>
<accession>A0ABZ3HBV2</accession>
<evidence type="ECO:0000256" key="1">
    <source>
        <dbReference type="ARBA" id="ARBA00022729"/>
    </source>
</evidence>
<dbReference type="InterPro" id="IPR050570">
    <property type="entry name" value="Cell_wall_metabolism_enzyme"/>
</dbReference>
<evidence type="ECO:0000313" key="6">
    <source>
        <dbReference type="EMBL" id="XAU16007.1"/>
    </source>
</evidence>
<dbReference type="InterPro" id="IPR016047">
    <property type="entry name" value="M23ase_b-sheet_dom"/>
</dbReference>
<dbReference type="CDD" id="cd12797">
    <property type="entry name" value="M23_peptidase"/>
    <property type="match status" value="1"/>
</dbReference>
<evidence type="ECO:0000256" key="3">
    <source>
        <dbReference type="SAM" id="MobiDB-lite"/>
    </source>
</evidence>
<gene>
    <name evidence="6" type="ORF">WCY31_04700</name>
</gene>
<dbReference type="Proteomes" id="UP001447842">
    <property type="component" value="Chromosome"/>
</dbReference>
<dbReference type="SUPFAM" id="SSF51261">
    <property type="entry name" value="Duplicated hybrid motif"/>
    <property type="match status" value="1"/>
</dbReference>
<evidence type="ECO:0000259" key="5">
    <source>
        <dbReference type="Pfam" id="PF01551"/>
    </source>
</evidence>